<dbReference type="EMBL" id="JACLYY010000012">
    <property type="protein sequence ID" value="MBM6738839.1"/>
    <property type="molecule type" value="Genomic_DNA"/>
</dbReference>
<dbReference type="GO" id="GO:0004519">
    <property type="term" value="F:endonuclease activity"/>
    <property type="evidence" value="ECO:0007669"/>
    <property type="project" value="UniProtKB-KW"/>
</dbReference>
<dbReference type="Proteomes" id="UP000716906">
    <property type="component" value="Unassembled WGS sequence"/>
</dbReference>
<keyword evidence="3" id="KW-0255">Endonuclease</keyword>
<proteinExistence type="predicted"/>
<dbReference type="InterPro" id="IPR044927">
    <property type="entry name" value="Endonuclea_NS_2"/>
</dbReference>
<evidence type="ECO:0000313" key="3">
    <source>
        <dbReference type="EMBL" id="MBM6738839.1"/>
    </source>
</evidence>
<feature type="domain" description="Type VII secretion system protein EssD-like" evidence="2">
    <location>
        <begin position="8"/>
        <end position="134"/>
    </location>
</feature>
<gene>
    <name evidence="3" type="ORF">H7U36_12140</name>
</gene>
<evidence type="ECO:0000259" key="2">
    <source>
        <dbReference type="Pfam" id="PF13930"/>
    </source>
</evidence>
<accession>A0ABS2EB06</accession>
<organism evidence="3 4">
    <name type="scientific">Faecalicatena fissicatena</name>
    <dbReference type="NCBI Taxonomy" id="290055"/>
    <lineage>
        <taxon>Bacteria</taxon>
        <taxon>Bacillati</taxon>
        <taxon>Bacillota</taxon>
        <taxon>Clostridia</taxon>
        <taxon>Lachnospirales</taxon>
        <taxon>Lachnospiraceae</taxon>
        <taxon>Faecalicatena</taxon>
    </lineage>
</organism>
<keyword evidence="4" id="KW-1185">Reference proteome</keyword>
<dbReference type="Gene3D" id="3.40.10.10">
    <property type="entry name" value="DNA Methylphosphotriester Repair Domain"/>
    <property type="match status" value="1"/>
</dbReference>
<keyword evidence="3" id="KW-0378">Hydrolase</keyword>
<dbReference type="Gene3D" id="3.40.570.10">
    <property type="entry name" value="Extracellular Endonuclease, subunit A"/>
    <property type="match status" value="1"/>
</dbReference>
<sequence>MTEEPYESYSDLDELGRCQEAQACVGQETMPDGERESISEVKPTGWQSVEYDGVDGGYLYNRCHLIGYQLTAENANEKNLITGTRYMNTEGMLPFEDEVADYVEETGNHVLYRVTPVFEGDNLVVSGVWMEAESVEDDGQGVSFNVYVYNVQPGIEIDYAQGDSREAQDGSQAQSGQADASQAQGADDGQERTYILNRNTRKFHDPGCASVEDIKEKNKEEYTGDRQQLLDEGYEPCGRCCP</sequence>
<dbReference type="SUPFAM" id="SSF57884">
    <property type="entry name" value="Ada DNA repair protein, N-terminal domain (N-Ada 10)"/>
    <property type="match status" value="1"/>
</dbReference>
<dbReference type="InterPro" id="IPR044929">
    <property type="entry name" value="DNA/RNA_non-sp_Endonuclease_sf"/>
</dbReference>
<protein>
    <submittedName>
        <fullName evidence="3">DNA/RNA non-specific endonuclease</fullName>
    </submittedName>
</protein>
<keyword evidence="3" id="KW-0540">Nuclease</keyword>
<evidence type="ECO:0000256" key="1">
    <source>
        <dbReference type="SAM" id="MobiDB-lite"/>
    </source>
</evidence>
<name>A0ABS2EB06_9FIRM</name>
<feature type="region of interest" description="Disordered" evidence="1">
    <location>
        <begin position="164"/>
        <end position="227"/>
    </location>
</feature>
<evidence type="ECO:0000313" key="4">
    <source>
        <dbReference type="Proteomes" id="UP000716906"/>
    </source>
</evidence>
<dbReference type="Pfam" id="PF13930">
    <property type="entry name" value="Endonuclea_NS_2"/>
    <property type="match status" value="1"/>
</dbReference>
<feature type="compositionally biased region" description="Basic and acidic residues" evidence="1">
    <location>
        <begin position="212"/>
        <end position="224"/>
    </location>
</feature>
<dbReference type="InterPro" id="IPR035451">
    <property type="entry name" value="Ada-like_dom_sf"/>
</dbReference>
<reference evidence="3 4" key="1">
    <citation type="journal article" date="2021" name="Sci. Rep.">
        <title>The distribution of antibiotic resistance genes in chicken gut microbiota commensals.</title>
        <authorList>
            <person name="Juricova H."/>
            <person name="Matiasovicova J."/>
            <person name="Kubasova T."/>
            <person name="Cejkova D."/>
            <person name="Rychlik I."/>
        </authorList>
    </citation>
    <scope>NUCLEOTIDE SEQUENCE [LARGE SCALE GENOMIC DNA]</scope>
    <source>
        <strain evidence="3 4">An773</strain>
    </source>
</reference>
<comment type="caution">
    <text evidence="3">The sequence shown here is derived from an EMBL/GenBank/DDBJ whole genome shotgun (WGS) entry which is preliminary data.</text>
</comment>
<feature type="compositionally biased region" description="Low complexity" evidence="1">
    <location>
        <begin position="169"/>
        <end position="187"/>
    </location>
</feature>